<reference evidence="3" key="1">
    <citation type="submission" date="2021-03" db="EMBL/GenBank/DDBJ databases">
        <title>Evolutionary innovations through gain and loss of genes in the ectomycorrhizal Boletales.</title>
        <authorList>
            <person name="Wu G."/>
            <person name="Miyauchi S."/>
            <person name="Morin E."/>
            <person name="Yang Z.-L."/>
            <person name="Xu J."/>
            <person name="Martin F.M."/>
        </authorList>
    </citation>
    <scope>NUCLEOTIDE SEQUENCE</scope>
    <source>
        <strain evidence="3">BR01</strain>
    </source>
</reference>
<feature type="region of interest" description="Disordered" evidence="2">
    <location>
        <begin position="28"/>
        <end position="179"/>
    </location>
</feature>
<gene>
    <name evidence="3" type="ORF">JVT61DRAFT_3014</name>
</gene>
<keyword evidence="1" id="KW-0175">Coiled coil</keyword>
<feature type="compositionally biased region" description="Acidic residues" evidence="2">
    <location>
        <begin position="844"/>
        <end position="858"/>
    </location>
</feature>
<feature type="region of interest" description="Disordered" evidence="2">
    <location>
        <begin position="844"/>
        <end position="866"/>
    </location>
</feature>
<feature type="compositionally biased region" description="Polar residues" evidence="2">
    <location>
        <begin position="51"/>
        <end position="70"/>
    </location>
</feature>
<dbReference type="EMBL" id="JAGFBS010000014">
    <property type="protein sequence ID" value="KAG6375456.1"/>
    <property type="molecule type" value="Genomic_DNA"/>
</dbReference>
<dbReference type="PANTHER" id="PTHR28594">
    <property type="entry name" value="ATR-INTERACTING PROTEIN"/>
    <property type="match status" value="1"/>
</dbReference>
<evidence type="ECO:0000256" key="2">
    <source>
        <dbReference type="SAM" id="MobiDB-lite"/>
    </source>
</evidence>
<feature type="coiled-coil region" evidence="1">
    <location>
        <begin position="180"/>
        <end position="246"/>
    </location>
</feature>
<proteinExistence type="predicted"/>
<dbReference type="Proteomes" id="UP000683000">
    <property type="component" value="Unassembled WGS sequence"/>
</dbReference>
<dbReference type="GO" id="GO:0000077">
    <property type="term" value="P:DNA damage checkpoint signaling"/>
    <property type="evidence" value="ECO:0007669"/>
    <property type="project" value="InterPro"/>
</dbReference>
<comment type="caution">
    <text evidence="3">The sequence shown here is derived from an EMBL/GenBank/DDBJ whole genome shotgun (WGS) entry which is preliminary data.</text>
</comment>
<evidence type="ECO:0000313" key="4">
    <source>
        <dbReference type="Proteomes" id="UP000683000"/>
    </source>
</evidence>
<sequence length="866" mass="96255">MDDSDDSYFLDDDLVLDEKTLAVLDEEESKYKRISNQPQQSVGPPTKRQKTSGSWQPQSTSKTLRRTGTSGDIEDLPDISIRQDGTYGIQDKQRRPSGPPSRSGVAPGSNVVARTASGTRPTAPPLSRGPAPPVRSASVAGPVRAAPSRPSSAVYGTRIAQSPASSQEVSRTQSGPPRRVDRLQKENKAIHVEMESAMDTKFVKEGEVTILRKRLEKTAQDHLAQLAKLKAAKDEADTKHVLLQKQYEADKERLRTEFTFRRHELETSSRKHSVALSPKNDVSQSAEHMPFQRQRSSQWSSAGPSRLEPETPRRPRFGVISDLERLKKTSAPETRALMSGSQAGPPRSQFVEGRKGKETTAFSASPIPQPDVFGTQMDDGGPIEDFIPPVDGDTDDVHMVVDEGTPAMTLSSQESTTILTLSSWNLVLHDIILTHTLQGSKLPTLQLLVCTSPADTDQVQSYGAMLMRIFDTLGGIPARPERDFDDLSQIICCALCEITELLAKNNLISPLTALLNLLTNLAYMLPSIHALLLSQRGPNHDEIPRLLFVLHTIIQDQLQKLDVSTGNEPPELCSLGKETLYLYEALVWSMPDDLEDCLRACPGMPSLITTLLHPHRPLWFLIGSMRVLLWLSTRRNLSRSLLSHPAIEQTAHNGELVDPAHYSQIALICSLLIDADRQGPEADELKSRIIMFFGMLSNAHTDAYMLLVESQELIPSIVLYLCHLVAPIWDENGVILNDPQAATRAIRIINHATLLLHHLVVGEDTTLDLRERLLCASPKMYQGLIHYFILTFGRLSYANPPYWLDEKDRERLMGVADLARALLERVIQGPELDLIWETYQDEGEENNETAMDVDDEEVEAQKIAVS</sequence>
<feature type="region of interest" description="Disordered" evidence="2">
    <location>
        <begin position="264"/>
        <end position="316"/>
    </location>
</feature>
<evidence type="ECO:0000313" key="3">
    <source>
        <dbReference type="EMBL" id="KAG6375456.1"/>
    </source>
</evidence>
<dbReference type="AlphaFoldDB" id="A0A8I3AA92"/>
<organism evidence="3 4">
    <name type="scientific">Boletus reticuloceps</name>
    <dbReference type="NCBI Taxonomy" id="495285"/>
    <lineage>
        <taxon>Eukaryota</taxon>
        <taxon>Fungi</taxon>
        <taxon>Dikarya</taxon>
        <taxon>Basidiomycota</taxon>
        <taxon>Agaricomycotina</taxon>
        <taxon>Agaricomycetes</taxon>
        <taxon>Agaricomycetidae</taxon>
        <taxon>Boletales</taxon>
        <taxon>Boletineae</taxon>
        <taxon>Boletaceae</taxon>
        <taxon>Boletoideae</taxon>
        <taxon>Boletus</taxon>
    </lineage>
</organism>
<feature type="compositionally biased region" description="Polar residues" evidence="2">
    <location>
        <begin position="293"/>
        <end position="303"/>
    </location>
</feature>
<protein>
    <submittedName>
        <fullName evidence="3">Uncharacterized protein</fullName>
    </submittedName>
</protein>
<dbReference type="OrthoDB" id="3366922at2759"/>
<keyword evidence="4" id="KW-1185">Reference proteome</keyword>
<dbReference type="PANTHER" id="PTHR28594:SF1">
    <property type="entry name" value="ATR-INTERACTING PROTEIN"/>
    <property type="match status" value="1"/>
</dbReference>
<evidence type="ECO:0000256" key="1">
    <source>
        <dbReference type="SAM" id="Coils"/>
    </source>
</evidence>
<dbReference type="InterPro" id="IPR033349">
    <property type="entry name" value="ATRIP"/>
</dbReference>
<feature type="compositionally biased region" description="Polar residues" evidence="2">
    <location>
        <begin position="159"/>
        <end position="175"/>
    </location>
</feature>
<feature type="compositionally biased region" description="Polar residues" evidence="2">
    <location>
        <begin position="34"/>
        <end position="43"/>
    </location>
</feature>
<name>A0A8I3AA92_9AGAM</name>
<accession>A0A8I3AA92</accession>